<dbReference type="Proteomes" id="UP000183975">
    <property type="component" value="Unassembled WGS sequence"/>
</dbReference>
<reference evidence="2 3" key="1">
    <citation type="submission" date="2016-11" db="EMBL/GenBank/DDBJ databases">
        <authorList>
            <person name="Jaros S."/>
            <person name="Januszkiewicz K."/>
            <person name="Wedrychowicz H."/>
        </authorList>
    </citation>
    <scope>NUCLEOTIDE SEQUENCE [LARGE SCALE GENOMIC DNA]</scope>
    <source>
        <strain evidence="2 3">DSM 14214</strain>
    </source>
</reference>
<gene>
    <name evidence="2" type="ORF">SAMN02745138_01060</name>
</gene>
<dbReference type="EMBL" id="FRAH01000014">
    <property type="protein sequence ID" value="SHK06012.1"/>
    <property type="molecule type" value="Genomic_DNA"/>
</dbReference>
<protein>
    <recommendedName>
        <fullName evidence="1">Shedu protein SduA C-terminal domain-containing protein</fullName>
    </recommendedName>
</protein>
<sequence>MKEWKNVKLTSKGQEYVEPCELKTGLRSSSRAVFFRNTHQTTGEKIVSLKIARYRKVNGTFYEKQDKSITLSCGEIDKLIEYIQEYYAPLNTGMSEFISVDKDAAELFAKVRDLGIPDAEVVKKLHESGILTENLSVAITAAERNRAVSEFEQAISSGYPESYWQDWFSRNKWVLGSEYLNILPERDIDVTDIADYLMRAIDGFLDVVEIKRPDLPFWTRPDSHGNLCPSSQLTAAITQCLNYLYKIELQSNSVEFMERVEDTKTVKPQCMLVYGRSVDWDDNELKALRILNAAYHQLHIITYDQLLMRAKLLLGIENETADEEEDFSEWPF</sequence>
<keyword evidence="3" id="KW-1185">Reference proteome</keyword>
<dbReference type="Pfam" id="PF14082">
    <property type="entry name" value="SduA_C"/>
    <property type="match status" value="1"/>
</dbReference>
<feature type="domain" description="Shedu protein SduA C-terminal" evidence="1">
    <location>
        <begin position="159"/>
        <end position="307"/>
    </location>
</feature>
<dbReference type="RefSeq" id="WP_084730580.1">
    <property type="nucleotide sequence ID" value="NZ_FRAH01000014.1"/>
</dbReference>
<name>A0A1M6PDQ0_9FIRM</name>
<proteinExistence type="predicted"/>
<accession>A0A1M6PDQ0</accession>
<evidence type="ECO:0000313" key="2">
    <source>
        <dbReference type="EMBL" id="SHK06012.1"/>
    </source>
</evidence>
<evidence type="ECO:0000259" key="1">
    <source>
        <dbReference type="Pfam" id="PF14082"/>
    </source>
</evidence>
<dbReference type="AlphaFoldDB" id="A0A1M6PDQ0"/>
<dbReference type="OrthoDB" id="2080979at2"/>
<evidence type="ECO:0000313" key="3">
    <source>
        <dbReference type="Proteomes" id="UP000183975"/>
    </source>
</evidence>
<dbReference type="InterPro" id="IPR025359">
    <property type="entry name" value="SduA_C"/>
</dbReference>
<organism evidence="2 3">
    <name type="scientific">Anaerotignum lactatifermentans DSM 14214</name>
    <dbReference type="NCBI Taxonomy" id="1121323"/>
    <lineage>
        <taxon>Bacteria</taxon>
        <taxon>Bacillati</taxon>
        <taxon>Bacillota</taxon>
        <taxon>Clostridia</taxon>
        <taxon>Lachnospirales</taxon>
        <taxon>Anaerotignaceae</taxon>
        <taxon>Anaerotignum</taxon>
    </lineage>
</organism>